<comment type="similarity">
    <text evidence="1 12">Belongs to the methyltransferase TRM13 family.</text>
</comment>
<evidence type="ECO:0000256" key="4">
    <source>
        <dbReference type="ARBA" id="ARBA00022691"/>
    </source>
</evidence>
<dbReference type="InterPro" id="IPR007871">
    <property type="entry name" value="Methyltransferase_TRM13"/>
</dbReference>
<keyword evidence="7 12" id="KW-0863">Zinc-finger</keyword>
<evidence type="ECO:0000256" key="5">
    <source>
        <dbReference type="ARBA" id="ARBA00022694"/>
    </source>
</evidence>
<dbReference type="STRING" id="77166.U4UNG7"/>
<keyword evidence="5 12" id="KW-0819">tRNA processing</keyword>
<evidence type="ECO:0000259" key="13">
    <source>
        <dbReference type="PROSITE" id="PS51800"/>
    </source>
</evidence>
<evidence type="ECO:0000256" key="7">
    <source>
        <dbReference type="ARBA" id="ARBA00022771"/>
    </source>
</evidence>
<dbReference type="Pfam" id="PF11722">
    <property type="entry name" value="zf-TRM13_CCCH"/>
    <property type="match status" value="1"/>
</dbReference>
<dbReference type="PANTHER" id="PTHR12998">
    <property type="entry name" value="TRNA:M(4)X MODIFICATION ENZYME TRM13 HOMOLOG"/>
    <property type="match status" value="1"/>
</dbReference>
<dbReference type="InterPro" id="IPR039044">
    <property type="entry name" value="Trm13"/>
</dbReference>
<comment type="catalytic activity">
    <reaction evidence="11 12">
        <text>adenosine(4) in tRNA(His) + S-adenosyl-L-methionine = 2'-O-methyladenosine(4) in tRNA(His) + S-adenosyl-L-homocysteine + H(+)</text>
        <dbReference type="Rhea" id="RHEA:43196"/>
        <dbReference type="Rhea" id="RHEA-COMP:10401"/>
        <dbReference type="Rhea" id="RHEA-COMP:10402"/>
        <dbReference type="ChEBI" id="CHEBI:15378"/>
        <dbReference type="ChEBI" id="CHEBI:57856"/>
        <dbReference type="ChEBI" id="CHEBI:59789"/>
        <dbReference type="ChEBI" id="CHEBI:74411"/>
        <dbReference type="ChEBI" id="CHEBI:74477"/>
        <dbReference type="EC" id="2.1.1.225"/>
    </reaction>
</comment>
<evidence type="ECO:0000256" key="10">
    <source>
        <dbReference type="ARBA" id="ARBA00048635"/>
    </source>
</evidence>
<comment type="catalytic activity">
    <reaction evidence="9 12">
        <text>cytidine(4) in tRNA(Pro) + S-adenosyl-L-methionine = 2'-O-methylcytidine(4) in tRNA(Pro) + S-adenosyl-L-homocysteine + H(+)</text>
        <dbReference type="Rhea" id="RHEA:32767"/>
        <dbReference type="Rhea" id="RHEA-COMP:10397"/>
        <dbReference type="Rhea" id="RHEA-COMP:10398"/>
        <dbReference type="ChEBI" id="CHEBI:15378"/>
        <dbReference type="ChEBI" id="CHEBI:57856"/>
        <dbReference type="ChEBI" id="CHEBI:59789"/>
        <dbReference type="ChEBI" id="CHEBI:74495"/>
        <dbReference type="ChEBI" id="CHEBI:82748"/>
        <dbReference type="EC" id="2.1.1.225"/>
    </reaction>
</comment>
<dbReference type="InterPro" id="IPR021721">
    <property type="entry name" value="Znf_CCCH-type_TRM13"/>
</dbReference>
<sequence length="416" mass="47529">MSNAASEHCKFFVHRKKRYCKMLVKLGQEFCGEHQKPLESGDNETAIRITCPLDRKHTVYAHKLSKHLKICNARQTDPEPFIQKDINAGKSEVPAALASSDSFRMLCTFPKDQITAVIEKVNNIYEKYLKISDKKMSFPLVEAEMAKPEYGDKAKKHFKQASSILGLMKENGLFRDKTCYIEFGAGRGQLSCWIAEATESLEKCQLLLVERASPKHKRDNKLAKTSDRIQRIRADIADLVLDKLNFIEKSQHVVGVTKHLCGAATDLTIRCLTNPEVNKDKIDAAVLTFCCHHRCLWTSYTGKTFLQENDLSIDDFNIICGLSSWATCGSGYSREFREKHKHENYQDNIDMETNGLSRDEREIIGQRCKNVLNWGRLRYLEANNFKCSLHYYVDKDITLENVCIVALKQVGEIDSK</sequence>
<evidence type="ECO:0000256" key="12">
    <source>
        <dbReference type="RuleBase" id="RU367103"/>
    </source>
</evidence>
<dbReference type="GO" id="GO:0106050">
    <property type="term" value="F:tRNA 2'-O-methyltransferase activity"/>
    <property type="evidence" value="ECO:0007669"/>
    <property type="project" value="UniProtKB-UniRule"/>
</dbReference>
<dbReference type="GO" id="GO:0008270">
    <property type="term" value="F:zinc ion binding"/>
    <property type="evidence" value="ECO:0007669"/>
    <property type="project" value="UniProtKB-KW"/>
</dbReference>
<evidence type="ECO:0000256" key="2">
    <source>
        <dbReference type="ARBA" id="ARBA00022603"/>
    </source>
</evidence>
<protein>
    <recommendedName>
        <fullName evidence="12">tRNA:m(4)X modification enzyme TRM13</fullName>
        <ecNumber evidence="12">2.1.1.225</ecNumber>
    </recommendedName>
</protein>
<evidence type="ECO:0000313" key="15">
    <source>
        <dbReference type="Proteomes" id="UP000030742"/>
    </source>
</evidence>
<dbReference type="PANTHER" id="PTHR12998:SF0">
    <property type="entry name" value="TRNA:M(4)X MODIFICATION ENZYME TRM13 HOMOLOG"/>
    <property type="match status" value="1"/>
</dbReference>
<comment type="function">
    <text evidence="12">tRNA methylase which 2'-O-methylates cytidine(4) in tRNA(Pro) and tRNA(Gly)(GCC), and adenosine(4) in tRNA(His).</text>
</comment>
<dbReference type="OrthoDB" id="258806at2759"/>
<dbReference type="Proteomes" id="UP000030742">
    <property type="component" value="Unassembled WGS sequence"/>
</dbReference>
<dbReference type="GO" id="GO:0030488">
    <property type="term" value="P:tRNA methylation"/>
    <property type="evidence" value="ECO:0007669"/>
    <property type="project" value="InterPro"/>
</dbReference>
<evidence type="ECO:0000256" key="9">
    <source>
        <dbReference type="ARBA" id="ARBA00048165"/>
    </source>
</evidence>
<reference evidence="14 15" key="1">
    <citation type="journal article" date="2013" name="Genome Biol.">
        <title>Draft genome of the mountain pine beetle, Dendroctonus ponderosae Hopkins, a major forest pest.</title>
        <authorList>
            <person name="Keeling C.I."/>
            <person name="Yuen M.M."/>
            <person name="Liao N.Y."/>
            <person name="Docking T.R."/>
            <person name="Chan S.K."/>
            <person name="Taylor G.A."/>
            <person name="Palmquist D.L."/>
            <person name="Jackman S.D."/>
            <person name="Nguyen A."/>
            <person name="Li M."/>
            <person name="Henderson H."/>
            <person name="Janes J.K."/>
            <person name="Zhao Y."/>
            <person name="Pandoh P."/>
            <person name="Moore R."/>
            <person name="Sperling F.A."/>
            <person name="Huber D.P."/>
            <person name="Birol I."/>
            <person name="Jones S.J."/>
            <person name="Bohlmann J."/>
        </authorList>
    </citation>
    <scope>NUCLEOTIDE SEQUENCE</scope>
</reference>
<gene>
    <name evidence="14" type="ORF">D910_11297</name>
</gene>
<evidence type="ECO:0000256" key="3">
    <source>
        <dbReference type="ARBA" id="ARBA00022679"/>
    </source>
</evidence>
<dbReference type="Pfam" id="PF05206">
    <property type="entry name" value="TRM13"/>
    <property type="match status" value="1"/>
</dbReference>
<feature type="domain" description="CHHC U11-48K-type" evidence="13">
    <location>
        <begin position="48"/>
        <end position="75"/>
    </location>
</feature>
<keyword evidence="3 12" id="KW-0808">Transferase</keyword>
<dbReference type="EC" id="2.1.1.225" evidence="12"/>
<evidence type="ECO:0000256" key="6">
    <source>
        <dbReference type="ARBA" id="ARBA00022723"/>
    </source>
</evidence>
<dbReference type="EMBL" id="KB632375">
    <property type="protein sequence ID" value="ERL94013.1"/>
    <property type="molecule type" value="Genomic_DNA"/>
</dbReference>
<proteinExistence type="inferred from homology"/>
<dbReference type="Pfam" id="PF05253">
    <property type="entry name" value="zf-U11-48K"/>
    <property type="match status" value="1"/>
</dbReference>
<dbReference type="InterPro" id="IPR022776">
    <property type="entry name" value="TRM13/UPF0224_CHHC_Znf_dom"/>
</dbReference>
<evidence type="ECO:0000256" key="11">
    <source>
        <dbReference type="ARBA" id="ARBA00049393"/>
    </source>
</evidence>
<evidence type="ECO:0000256" key="8">
    <source>
        <dbReference type="ARBA" id="ARBA00022833"/>
    </source>
</evidence>
<keyword evidence="8 12" id="KW-0862">Zinc</keyword>
<comment type="catalytic activity">
    <reaction evidence="10 12">
        <text>cytidine(4) in tRNA(Gly)(GCC) + S-adenosyl-L-methionine = 2'-O-methylcytidine(4) in tRNA(Gly)(GCC) + S-adenosyl-L-homocysteine + H(+)</text>
        <dbReference type="Rhea" id="RHEA:43192"/>
        <dbReference type="Rhea" id="RHEA-COMP:10399"/>
        <dbReference type="Rhea" id="RHEA-COMP:10400"/>
        <dbReference type="ChEBI" id="CHEBI:15378"/>
        <dbReference type="ChEBI" id="CHEBI:57856"/>
        <dbReference type="ChEBI" id="CHEBI:59789"/>
        <dbReference type="ChEBI" id="CHEBI:74495"/>
        <dbReference type="ChEBI" id="CHEBI:82748"/>
        <dbReference type="EC" id="2.1.1.225"/>
    </reaction>
</comment>
<evidence type="ECO:0000313" key="14">
    <source>
        <dbReference type="EMBL" id="ERL94013.1"/>
    </source>
</evidence>
<keyword evidence="6 12" id="KW-0479">Metal-binding</keyword>
<dbReference type="AlphaFoldDB" id="U4UNG7"/>
<name>U4UNG7_DENPD</name>
<dbReference type="PROSITE" id="PS51800">
    <property type="entry name" value="ZF_CHHC_U11_48K"/>
    <property type="match status" value="1"/>
</dbReference>
<organism evidence="14 15">
    <name type="scientific">Dendroctonus ponderosae</name>
    <name type="common">Mountain pine beetle</name>
    <dbReference type="NCBI Taxonomy" id="77166"/>
    <lineage>
        <taxon>Eukaryota</taxon>
        <taxon>Metazoa</taxon>
        <taxon>Ecdysozoa</taxon>
        <taxon>Arthropoda</taxon>
        <taxon>Hexapoda</taxon>
        <taxon>Insecta</taxon>
        <taxon>Pterygota</taxon>
        <taxon>Neoptera</taxon>
        <taxon>Endopterygota</taxon>
        <taxon>Coleoptera</taxon>
        <taxon>Polyphaga</taxon>
        <taxon>Cucujiformia</taxon>
        <taxon>Curculionidae</taxon>
        <taxon>Scolytinae</taxon>
        <taxon>Dendroctonus</taxon>
    </lineage>
</organism>
<accession>U4UNG7</accession>
<keyword evidence="2 12" id="KW-0489">Methyltransferase</keyword>
<evidence type="ECO:0000256" key="1">
    <source>
        <dbReference type="ARBA" id="ARBA00005265"/>
    </source>
</evidence>
<keyword evidence="4 12" id="KW-0949">S-adenosyl-L-methionine</keyword>